<dbReference type="RefSeq" id="WP_007193067.1">
    <property type="nucleotide sequence ID" value="NZ_AFWV01000006.1"/>
</dbReference>
<evidence type="ECO:0008006" key="3">
    <source>
        <dbReference type="Google" id="ProtNLM"/>
    </source>
</evidence>
<sequence length="530" mass="57865">MSTAPVYKFDPDELERLAGVEPANEPVAPPAEPEEWPKIQPIPATLYPVDPFDMALLPESLRGWIADAAERMQCPPDFPAVGAMVALSSVVGRKCVVRPKRFDDWEVVPNLWGAVVGRPGIMKSPALSVALNPLDRLQTAARDAFKDQVSQHEGAEIIREMQAKAAKDQAQKLVKGGKILEAEAALRSMGGDEGDPPALRRYKVTDTTVEALGEILIDNPWGVLAYRDELYGLLRGLDKEGQEGSRAFYLQGYDGNQGYTFDRIMRGKNLHIEAVCVSMLGGIQPGKLKSFIREAVTEGAGDDGLLQRFSLMVWPDPSRDWKNVDRWPNTDAKASAFKVFEKLDGIKPDTDPDTGRDVPWVYRLSEAAQELFDHWRATSLEPRLRDGSMHPALESHLAKYRKLVPAVALVCALADDEEAVSEASMLRALAWAGYLESHARRIYGAGTGADVDGAIALLAKIKARAVSDGFKASDIYLKGWAGVAGVQATRDALRILCDLGYLLHVSTKPGPAGGRPSEAYRINPAVFGGR</sequence>
<gene>
    <name evidence="1" type="ORF">ThimaDRAFT_2192</name>
</gene>
<evidence type="ECO:0000313" key="1">
    <source>
        <dbReference type="EMBL" id="EGV18774.1"/>
    </source>
</evidence>
<dbReference type="STRING" id="768671.ThimaDRAFT_2192"/>
<dbReference type="AlphaFoldDB" id="F9UAM2"/>
<dbReference type="EMBL" id="AFWV01000006">
    <property type="protein sequence ID" value="EGV18774.1"/>
    <property type="molecule type" value="Genomic_DNA"/>
</dbReference>
<reference evidence="1 2" key="1">
    <citation type="submission" date="2011-06" db="EMBL/GenBank/DDBJ databases">
        <title>The draft genome of Thiocapsa marina 5811.</title>
        <authorList>
            <consortium name="US DOE Joint Genome Institute (JGI-PGF)"/>
            <person name="Lucas S."/>
            <person name="Han J."/>
            <person name="Cheng J.-F."/>
            <person name="Goodwin L."/>
            <person name="Pitluck S."/>
            <person name="Peters L."/>
            <person name="Land M.L."/>
            <person name="Hauser L."/>
            <person name="Vogl K."/>
            <person name="Liu Z."/>
            <person name="Imhoff J."/>
            <person name="Thiel V."/>
            <person name="Frigaard N.-U."/>
            <person name="Bryant D."/>
            <person name="Woyke T.J."/>
        </authorList>
    </citation>
    <scope>NUCLEOTIDE SEQUENCE [LARGE SCALE GENOMIC DNA]</scope>
    <source>
        <strain evidence="1 2">5811</strain>
    </source>
</reference>
<dbReference type="Pfam" id="PF13148">
    <property type="entry name" value="DUF3987"/>
    <property type="match status" value="1"/>
</dbReference>
<dbReference type="OrthoDB" id="784829at2"/>
<accession>F9UAM2</accession>
<dbReference type="eggNOG" id="COG4643">
    <property type="taxonomic scope" value="Bacteria"/>
</dbReference>
<name>F9UAM2_9GAMM</name>
<dbReference type="PATRIC" id="fig|768671.3.peg.2329"/>
<dbReference type="InterPro" id="IPR025048">
    <property type="entry name" value="DUF3987"/>
</dbReference>
<keyword evidence="2" id="KW-1185">Reference proteome</keyword>
<dbReference type="Proteomes" id="UP000005459">
    <property type="component" value="Unassembled WGS sequence"/>
</dbReference>
<protein>
    <recommendedName>
        <fullName evidence="3">DUF3987 domain-containing protein</fullName>
    </recommendedName>
</protein>
<proteinExistence type="predicted"/>
<evidence type="ECO:0000313" key="2">
    <source>
        <dbReference type="Proteomes" id="UP000005459"/>
    </source>
</evidence>
<organism evidence="1 2">
    <name type="scientific">Thiocapsa marina 5811</name>
    <dbReference type="NCBI Taxonomy" id="768671"/>
    <lineage>
        <taxon>Bacteria</taxon>
        <taxon>Pseudomonadati</taxon>
        <taxon>Pseudomonadota</taxon>
        <taxon>Gammaproteobacteria</taxon>
        <taxon>Chromatiales</taxon>
        <taxon>Chromatiaceae</taxon>
        <taxon>Thiocapsa</taxon>
    </lineage>
</organism>